<sequence length="312" mass="35095">MYPYTSSSHSSASSTYSHTSTSTATADVALRLELVHYLVNLVAYVATSSKDFGPGLWDVKNPSIYRLALSLVSTQHKECEIPTSTFLVALVFISRALGRVEVTRDGYVCERILLSAVMLAQKTVNDTQWPIAVWVEKSAHMFRVEDLKRMELDFLYLIDWDLRYTETQLGLHWDALARSQGGYWHCALPSTASFRQDTRRPTIERGYMRPPSLSHSTSSSPSQSPLFTPDATCLWPSTSHTKIPTAHSGAKHSNRPRFNNFQEGLLLPAPRYPMLRSQPLPSIRQVLPEHFPRLSPPSFAPQSTPSPEVYVL</sequence>
<dbReference type="GO" id="GO:0005634">
    <property type="term" value="C:nucleus"/>
    <property type="evidence" value="ECO:0007669"/>
    <property type="project" value="TreeGrafter"/>
</dbReference>
<dbReference type="InterPro" id="IPR036915">
    <property type="entry name" value="Cyclin-like_sf"/>
</dbReference>
<feature type="compositionally biased region" description="Low complexity" evidence="1">
    <location>
        <begin position="210"/>
        <end position="225"/>
    </location>
</feature>
<dbReference type="Gene3D" id="1.10.472.10">
    <property type="entry name" value="Cyclin-like"/>
    <property type="match status" value="1"/>
</dbReference>
<evidence type="ECO:0000256" key="1">
    <source>
        <dbReference type="SAM" id="MobiDB-lite"/>
    </source>
</evidence>
<evidence type="ECO:0000259" key="2">
    <source>
        <dbReference type="Pfam" id="PF00134"/>
    </source>
</evidence>
<name>A0A8E2DUF7_9APHY</name>
<organism evidence="3 4">
    <name type="scientific">Obba rivulosa</name>
    <dbReference type="NCBI Taxonomy" id="1052685"/>
    <lineage>
        <taxon>Eukaryota</taxon>
        <taxon>Fungi</taxon>
        <taxon>Dikarya</taxon>
        <taxon>Basidiomycota</taxon>
        <taxon>Agaricomycotina</taxon>
        <taxon>Agaricomycetes</taxon>
        <taxon>Polyporales</taxon>
        <taxon>Gelatoporiaceae</taxon>
        <taxon>Obba</taxon>
    </lineage>
</organism>
<evidence type="ECO:0000313" key="4">
    <source>
        <dbReference type="Proteomes" id="UP000250043"/>
    </source>
</evidence>
<dbReference type="GO" id="GO:0000307">
    <property type="term" value="C:cyclin-dependent protein kinase holoenzyme complex"/>
    <property type="evidence" value="ECO:0007669"/>
    <property type="project" value="TreeGrafter"/>
</dbReference>
<reference evidence="3 4" key="1">
    <citation type="submission" date="2016-07" db="EMBL/GenBank/DDBJ databases">
        <title>Draft genome of the white-rot fungus Obba rivulosa 3A-2.</title>
        <authorList>
            <consortium name="DOE Joint Genome Institute"/>
            <person name="Miettinen O."/>
            <person name="Riley R."/>
            <person name="Acob R."/>
            <person name="Barry K."/>
            <person name="Cullen D."/>
            <person name="De Vries R."/>
            <person name="Hainaut M."/>
            <person name="Hatakka A."/>
            <person name="Henrissat B."/>
            <person name="Hilden K."/>
            <person name="Kuo R."/>
            <person name="Labutti K."/>
            <person name="Lipzen A."/>
            <person name="Makela M.R."/>
            <person name="Sandor L."/>
            <person name="Spatafora J.W."/>
            <person name="Grigoriev I.V."/>
            <person name="Hibbett D.S."/>
        </authorList>
    </citation>
    <scope>NUCLEOTIDE SEQUENCE [LARGE SCALE GENOMIC DNA]</scope>
    <source>
        <strain evidence="3 4">3A-2</strain>
    </source>
</reference>
<dbReference type="SUPFAM" id="SSF47954">
    <property type="entry name" value="Cyclin-like"/>
    <property type="match status" value="1"/>
</dbReference>
<dbReference type="OrthoDB" id="2987245at2759"/>
<feature type="domain" description="Cyclin N-terminal" evidence="2">
    <location>
        <begin position="70"/>
        <end position="163"/>
    </location>
</feature>
<protein>
    <recommendedName>
        <fullName evidence="2">Cyclin N-terminal domain-containing protein</fullName>
    </recommendedName>
</protein>
<keyword evidence="4" id="KW-1185">Reference proteome</keyword>
<accession>A0A8E2DUF7</accession>
<dbReference type="Proteomes" id="UP000250043">
    <property type="component" value="Unassembled WGS sequence"/>
</dbReference>
<dbReference type="InterPro" id="IPR006671">
    <property type="entry name" value="Cyclin_N"/>
</dbReference>
<dbReference type="PANTHER" id="PTHR15615:SF10">
    <property type="entry name" value="PHO85 CYCLIN-2-RELATED"/>
    <property type="match status" value="1"/>
</dbReference>
<dbReference type="GO" id="GO:0019901">
    <property type="term" value="F:protein kinase binding"/>
    <property type="evidence" value="ECO:0007669"/>
    <property type="project" value="InterPro"/>
</dbReference>
<dbReference type="PANTHER" id="PTHR15615">
    <property type="match status" value="1"/>
</dbReference>
<dbReference type="EMBL" id="KV722333">
    <property type="protein sequence ID" value="OCH95876.1"/>
    <property type="molecule type" value="Genomic_DNA"/>
</dbReference>
<dbReference type="InterPro" id="IPR013922">
    <property type="entry name" value="Cyclin_PHO80-like"/>
</dbReference>
<proteinExistence type="predicted"/>
<feature type="region of interest" description="Disordered" evidence="1">
    <location>
        <begin position="199"/>
        <end position="227"/>
    </location>
</feature>
<dbReference type="AlphaFoldDB" id="A0A8E2DUF7"/>
<evidence type="ECO:0000313" key="3">
    <source>
        <dbReference type="EMBL" id="OCH95876.1"/>
    </source>
</evidence>
<dbReference type="CDD" id="cd20557">
    <property type="entry name" value="CYCLIN_ScPCL1-like"/>
    <property type="match status" value="1"/>
</dbReference>
<dbReference type="GO" id="GO:0016538">
    <property type="term" value="F:cyclin-dependent protein serine/threonine kinase regulator activity"/>
    <property type="evidence" value="ECO:0007669"/>
    <property type="project" value="TreeGrafter"/>
</dbReference>
<gene>
    <name evidence="3" type="ORF">OBBRIDRAFT_441842</name>
</gene>
<dbReference type="Pfam" id="PF00134">
    <property type="entry name" value="Cyclin_N"/>
    <property type="match status" value="1"/>
</dbReference>